<name>A0A0M3IT37_ASCLU</name>
<reference evidence="3" key="1">
    <citation type="submission" date="2017-02" db="UniProtKB">
        <authorList>
            <consortium name="WormBaseParasite"/>
        </authorList>
    </citation>
    <scope>IDENTIFICATION</scope>
</reference>
<evidence type="ECO:0000313" key="3">
    <source>
        <dbReference type="WBParaSite" id="ALUE_0002191501-mRNA-1"/>
    </source>
</evidence>
<evidence type="ECO:0000313" key="2">
    <source>
        <dbReference type="Proteomes" id="UP000036681"/>
    </source>
</evidence>
<proteinExistence type="predicted"/>
<feature type="coiled-coil region" evidence="1">
    <location>
        <begin position="107"/>
        <end position="175"/>
    </location>
</feature>
<evidence type="ECO:0000256" key="1">
    <source>
        <dbReference type="SAM" id="Coils"/>
    </source>
</evidence>
<keyword evidence="2" id="KW-1185">Reference proteome</keyword>
<dbReference type="WBParaSite" id="ALUE_0002191501-mRNA-1">
    <property type="protein sequence ID" value="ALUE_0002191501-mRNA-1"/>
    <property type="gene ID" value="ALUE_0002191501"/>
</dbReference>
<keyword evidence="1" id="KW-0175">Coiled coil</keyword>
<accession>A0A0M3IT37</accession>
<feature type="coiled-coil region" evidence="1">
    <location>
        <begin position="31"/>
        <end position="75"/>
    </location>
</feature>
<sequence length="183" mass="21939">MLSKLKLLRKKEAYLDCREAQLQQMHLKEAIRKQKRALRKVSSEIDQVQTTLKSKRRAQERYRRENDSLREQSQLICDEFRMSTQFDQLVKRIAEARIRYGEVVMNLYSWEAEVEKAETLVKEHEAKLADETKDSSLEEGKRTLKLEYNKLLQKEDELDQQTAKINNEFSQLKHEKDGIFFKW</sequence>
<organism evidence="2 3">
    <name type="scientific">Ascaris lumbricoides</name>
    <name type="common">Giant roundworm</name>
    <dbReference type="NCBI Taxonomy" id="6252"/>
    <lineage>
        <taxon>Eukaryota</taxon>
        <taxon>Metazoa</taxon>
        <taxon>Ecdysozoa</taxon>
        <taxon>Nematoda</taxon>
        <taxon>Chromadorea</taxon>
        <taxon>Rhabditida</taxon>
        <taxon>Spirurina</taxon>
        <taxon>Ascaridomorpha</taxon>
        <taxon>Ascaridoidea</taxon>
        <taxon>Ascarididae</taxon>
        <taxon>Ascaris</taxon>
    </lineage>
</organism>
<protein>
    <submittedName>
        <fullName evidence="3">Type III secretion protein</fullName>
    </submittedName>
</protein>
<dbReference type="AlphaFoldDB" id="A0A0M3IT37"/>
<dbReference type="Proteomes" id="UP000036681">
    <property type="component" value="Unplaced"/>
</dbReference>